<keyword evidence="1" id="KW-0472">Membrane</keyword>
<feature type="transmembrane region" description="Helical" evidence="1">
    <location>
        <begin position="44"/>
        <end position="62"/>
    </location>
</feature>
<dbReference type="AlphaFoldDB" id="A0A0G1UBI2"/>
<evidence type="ECO:0000256" key="1">
    <source>
        <dbReference type="SAM" id="Phobius"/>
    </source>
</evidence>
<proteinExistence type="predicted"/>
<accession>A0A0G1UBI2</accession>
<keyword evidence="1" id="KW-1133">Transmembrane helix</keyword>
<sequence length="154" mass="17128">MLTTQKDLIKQLNKLRVIAPSADSAARGRALIFIEGEPRRFPPVLAWASVFALIILVFSVSYQTLISPATNIISASLNSDQLNQEFNNLSINIELKDISYRQNVNQAIASAISEIESNEARHLNPDVLKSEEQNLNINSTTDPQIDQLLKTIIL</sequence>
<protein>
    <submittedName>
        <fullName evidence="2">Uncharacterized protein</fullName>
    </submittedName>
</protein>
<keyword evidence="1" id="KW-0812">Transmembrane</keyword>
<organism evidence="2 3">
    <name type="scientific">Candidatus Jorgensenbacteria bacterium GW2011_GWA1_48_11</name>
    <dbReference type="NCBI Taxonomy" id="1618660"/>
    <lineage>
        <taxon>Bacteria</taxon>
        <taxon>Candidatus Joergenseniibacteriota</taxon>
    </lineage>
</organism>
<evidence type="ECO:0000313" key="3">
    <source>
        <dbReference type="Proteomes" id="UP000034956"/>
    </source>
</evidence>
<evidence type="ECO:0000313" key="2">
    <source>
        <dbReference type="EMBL" id="KKU91521.1"/>
    </source>
</evidence>
<dbReference type="Proteomes" id="UP000034956">
    <property type="component" value="Unassembled WGS sequence"/>
</dbReference>
<comment type="caution">
    <text evidence="2">The sequence shown here is derived from an EMBL/GenBank/DDBJ whole genome shotgun (WGS) entry which is preliminary data.</text>
</comment>
<reference evidence="2 3" key="1">
    <citation type="journal article" date="2015" name="Nature">
        <title>rRNA introns, odd ribosomes, and small enigmatic genomes across a large radiation of phyla.</title>
        <authorList>
            <person name="Brown C.T."/>
            <person name="Hug L.A."/>
            <person name="Thomas B.C."/>
            <person name="Sharon I."/>
            <person name="Castelle C.J."/>
            <person name="Singh A."/>
            <person name="Wilkins M.J."/>
            <person name="Williams K.H."/>
            <person name="Banfield J.F."/>
        </authorList>
    </citation>
    <scope>NUCLEOTIDE SEQUENCE [LARGE SCALE GENOMIC DNA]</scope>
</reference>
<gene>
    <name evidence="2" type="ORF">UY23_C0001G0127</name>
</gene>
<name>A0A0G1UBI2_9BACT</name>
<dbReference type="EMBL" id="LCPF01000001">
    <property type="protein sequence ID" value="KKU91521.1"/>
    <property type="molecule type" value="Genomic_DNA"/>
</dbReference>